<dbReference type="RefSeq" id="WP_110046035.1">
    <property type="nucleotide sequence ID" value="NZ_CP054613.1"/>
</dbReference>
<keyword evidence="5" id="KW-1185">Reference proteome</keyword>
<dbReference type="PANTHER" id="PTHR43800">
    <property type="entry name" value="PEPTIDYL-LYSINE N-ACETYLTRANSFERASE YJAB"/>
    <property type="match status" value="1"/>
</dbReference>
<dbReference type="Proteomes" id="UP000246635">
    <property type="component" value="Unassembled WGS sequence"/>
</dbReference>
<dbReference type="OrthoDB" id="8116329at2"/>
<dbReference type="EMBL" id="QGTQ01000022">
    <property type="protein sequence ID" value="PWV97306.1"/>
    <property type="molecule type" value="Genomic_DNA"/>
</dbReference>
<dbReference type="GO" id="GO:0016747">
    <property type="term" value="F:acyltransferase activity, transferring groups other than amino-acyl groups"/>
    <property type="evidence" value="ECO:0007669"/>
    <property type="project" value="InterPro"/>
</dbReference>
<sequence length="179" mass="19916">MSERFRQAGVKDAERLHEVIYEAYSLIRELGLHWPAANADVTQIRDNIEQNECYVLEADDKIVATITLSKGDEVKAVTEFPFIKWFAVHPGEQGKGYGDKLLTWVENAIIRDKVGAAAVTLGTAEKHPWLLPMYQRRGYESIRAFDPGNGDGVMHLLRKVVDSAAFARSREAAGEVGAS</sequence>
<dbReference type="PROSITE" id="PS51186">
    <property type="entry name" value="GNAT"/>
    <property type="match status" value="1"/>
</dbReference>
<evidence type="ECO:0000313" key="5">
    <source>
        <dbReference type="Proteomes" id="UP000246635"/>
    </source>
</evidence>
<feature type="domain" description="N-acetyltransferase" evidence="3">
    <location>
        <begin position="3"/>
        <end position="159"/>
    </location>
</feature>
<dbReference type="SUPFAM" id="SSF55729">
    <property type="entry name" value="Acyl-CoA N-acyltransferases (Nat)"/>
    <property type="match status" value="1"/>
</dbReference>
<keyword evidence="2" id="KW-0012">Acyltransferase</keyword>
<proteinExistence type="predicted"/>
<dbReference type="CDD" id="cd04301">
    <property type="entry name" value="NAT_SF"/>
    <property type="match status" value="1"/>
</dbReference>
<dbReference type="AlphaFoldDB" id="A0A2V2YNG6"/>
<evidence type="ECO:0000313" key="4">
    <source>
        <dbReference type="EMBL" id="PWV97306.1"/>
    </source>
</evidence>
<dbReference type="PANTHER" id="PTHR43800:SF1">
    <property type="entry name" value="PEPTIDYL-LYSINE N-ACETYLTRANSFERASE YJAB"/>
    <property type="match status" value="1"/>
</dbReference>
<dbReference type="Gene3D" id="3.40.630.30">
    <property type="match status" value="1"/>
</dbReference>
<evidence type="ECO:0000256" key="1">
    <source>
        <dbReference type="ARBA" id="ARBA00022679"/>
    </source>
</evidence>
<protein>
    <submittedName>
        <fullName evidence="4">Acetyltransferase (GNAT) family protein</fullName>
    </submittedName>
</protein>
<name>A0A2V2YNG6_9BACL</name>
<reference evidence="4 5" key="1">
    <citation type="submission" date="2018-05" db="EMBL/GenBank/DDBJ databases">
        <title>Genomic Encyclopedia of Type Strains, Phase III (KMG-III): the genomes of soil and plant-associated and newly described type strains.</title>
        <authorList>
            <person name="Whitman W."/>
        </authorList>
    </citation>
    <scope>NUCLEOTIDE SEQUENCE [LARGE SCALE GENOMIC DNA]</scope>
    <source>
        <strain evidence="4 5">CECT 5696</strain>
    </source>
</reference>
<organism evidence="4 5">
    <name type="scientific">Paenibacillus cellulosilyticus</name>
    <dbReference type="NCBI Taxonomy" id="375489"/>
    <lineage>
        <taxon>Bacteria</taxon>
        <taxon>Bacillati</taxon>
        <taxon>Bacillota</taxon>
        <taxon>Bacilli</taxon>
        <taxon>Bacillales</taxon>
        <taxon>Paenibacillaceae</taxon>
        <taxon>Paenibacillus</taxon>
    </lineage>
</organism>
<comment type="caution">
    <text evidence="4">The sequence shown here is derived from an EMBL/GenBank/DDBJ whole genome shotgun (WGS) entry which is preliminary data.</text>
</comment>
<dbReference type="InterPro" id="IPR000182">
    <property type="entry name" value="GNAT_dom"/>
</dbReference>
<accession>A0A2V2YNG6</accession>
<evidence type="ECO:0000259" key="3">
    <source>
        <dbReference type="PROSITE" id="PS51186"/>
    </source>
</evidence>
<dbReference type="InterPro" id="IPR016181">
    <property type="entry name" value="Acyl_CoA_acyltransferase"/>
</dbReference>
<evidence type="ECO:0000256" key="2">
    <source>
        <dbReference type="ARBA" id="ARBA00023315"/>
    </source>
</evidence>
<keyword evidence="1 4" id="KW-0808">Transferase</keyword>
<gene>
    <name evidence="4" type="ORF">DFQ01_12237</name>
</gene>
<dbReference type="Pfam" id="PF00583">
    <property type="entry name" value="Acetyltransf_1"/>
    <property type="match status" value="1"/>
</dbReference>